<evidence type="ECO:0000256" key="1">
    <source>
        <dbReference type="SAM" id="MobiDB-lite"/>
    </source>
</evidence>
<feature type="compositionally biased region" description="Basic and acidic residues" evidence="1">
    <location>
        <begin position="961"/>
        <end position="970"/>
    </location>
</feature>
<dbReference type="VEuPathDB" id="FungiDB:PV09_01230"/>
<evidence type="ECO:0008006" key="4">
    <source>
        <dbReference type="Google" id="ProtNLM"/>
    </source>
</evidence>
<evidence type="ECO:0000313" key="3">
    <source>
        <dbReference type="Proteomes" id="UP000053259"/>
    </source>
</evidence>
<name>A0A0D1XZS5_9PEZI</name>
<dbReference type="Proteomes" id="UP000053259">
    <property type="component" value="Unassembled WGS sequence"/>
</dbReference>
<feature type="compositionally biased region" description="Polar residues" evidence="1">
    <location>
        <begin position="649"/>
        <end position="659"/>
    </location>
</feature>
<feature type="compositionally biased region" description="Basic and acidic residues" evidence="1">
    <location>
        <begin position="600"/>
        <end position="623"/>
    </location>
</feature>
<reference evidence="2 3" key="1">
    <citation type="submission" date="2015-01" db="EMBL/GenBank/DDBJ databases">
        <title>The Genome Sequence of Ochroconis gallopava CBS43764.</title>
        <authorList>
            <consortium name="The Broad Institute Genomics Platform"/>
            <person name="Cuomo C."/>
            <person name="de Hoog S."/>
            <person name="Gorbushina A."/>
            <person name="Stielow B."/>
            <person name="Teixiera M."/>
            <person name="Abouelleil A."/>
            <person name="Chapman S.B."/>
            <person name="Priest M."/>
            <person name="Young S.K."/>
            <person name="Wortman J."/>
            <person name="Nusbaum C."/>
            <person name="Birren B."/>
        </authorList>
    </citation>
    <scope>NUCLEOTIDE SEQUENCE [LARGE SCALE GENOMIC DNA]</scope>
    <source>
        <strain evidence="2 3">CBS 43764</strain>
    </source>
</reference>
<feature type="compositionally biased region" description="Basic and acidic residues" evidence="1">
    <location>
        <begin position="779"/>
        <end position="802"/>
    </location>
</feature>
<feature type="region of interest" description="Disordered" evidence="1">
    <location>
        <begin position="517"/>
        <end position="834"/>
    </location>
</feature>
<feature type="compositionally biased region" description="Basic and acidic residues" evidence="1">
    <location>
        <begin position="580"/>
        <end position="592"/>
    </location>
</feature>
<dbReference type="Pfam" id="PF11489">
    <property type="entry name" value="Aim21"/>
    <property type="match status" value="1"/>
</dbReference>
<dbReference type="OrthoDB" id="5386574at2759"/>
<dbReference type="AlphaFoldDB" id="A0A0D1XZS5"/>
<feature type="region of interest" description="Disordered" evidence="1">
    <location>
        <begin position="351"/>
        <end position="373"/>
    </location>
</feature>
<feature type="compositionally biased region" description="Basic residues" evidence="1">
    <location>
        <begin position="803"/>
        <end position="813"/>
    </location>
</feature>
<protein>
    <recommendedName>
        <fullName evidence="4">Altered inheritance of mitochondria protein 21</fullName>
    </recommendedName>
</protein>
<dbReference type="RefSeq" id="XP_016218180.1">
    <property type="nucleotide sequence ID" value="XM_016354085.1"/>
</dbReference>
<feature type="region of interest" description="Disordered" evidence="1">
    <location>
        <begin position="142"/>
        <end position="194"/>
    </location>
</feature>
<organism evidence="2 3">
    <name type="scientific">Verruconis gallopava</name>
    <dbReference type="NCBI Taxonomy" id="253628"/>
    <lineage>
        <taxon>Eukaryota</taxon>
        <taxon>Fungi</taxon>
        <taxon>Dikarya</taxon>
        <taxon>Ascomycota</taxon>
        <taxon>Pezizomycotina</taxon>
        <taxon>Dothideomycetes</taxon>
        <taxon>Pleosporomycetidae</taxon>
        <taxon>Venturiales</taxon>
        <taxon>Sympoventuriaceae</taxon>
        <taxon>Verruconis</taxon>
    </lineage>
</organism>
<sequence length="970" mass="103074">MAAPTIPPRPSRSQNMPAASATIDVPQVPARPRRSVERSVSPNRDRFAPSPLNNPAYLHKVPSSDKHGSGLAKEVPARPPSVTLPSVGQEGSEYDHATPVLQADEADAVATTSNTADDLPLHAPKASLPVAAAKQRIAAVTRTDSSQAAALGIGKAHSNASDTDVGVDLDRSSSRQSQTRSRPPSLYRQDTNEHEEHGIPVIGLQVPMYPNAGDVQAPTPSPGLAGPGQGAGFHSSGGQGTPRHHSRTKSGREIFYGPPGSYGLHGHGINKADPFEKAWYERHPEALAREQKGEYGPAISEERKEWALSSDELNKLVHTTSHPGVGSSPAIVGTPGEDVGYIASEEYAQRLASRPNSTKPRRPSSQTFAESPLRKMSFPTDALESAVKQINHSKHDHALDSEVEDDTIHVDIPRSPYVGAARSVDGHADSGDDIPILAADEAAYRPDAQYMQPAVEPEFERRSTTYLELSDGTSHAHSRSNSINKISEHQLAHIAGRGETLRPESVGTPLEDVKEYEPLFDDDDEPRADSAPATVGGAQNKSNTKRPDLARHHFPSRDVWEDAPDSLNYVTTVEAPQDVEESHPAAEHEPKGVYEPPADEQARKTAEKNDQEKLLPDQMKRLSGEVAAGAASRPPVQPRFPSKDIWEDTPSSQLYTTTIDPEDEEVTSPVETKQPQVPARPARKAAEPSSDEPRQVPVVPARPKPSVPARPSRFRGSDASEEASLAKSTSRDSNEGGASVPKSKPAVPVRPGGSGKIAALQAGFMSDLNKKLGLGPQAPKKEEPKVEDEPAEEKAPLADARKGRARGPQRRRPGVSPSGAGGDSGPMSAPSRPVFKFTISRPQTIWEVDEGVLSVPVSAPTLETAQAVAEAAKNGTPAEIHISSEEKAAGEPLPATVAGTAVEDTPLENSASKDPAESTETAVQTGETTLHSTDAATGEVTKATAYVGGKAPEEGNVVVTDDGKEHISAS</sequence>
<dbReference type="STRING" id="253628.A0A0D1XZS5"/>
<accession>A0A0D1XZS5</accession>
<feature type="compositionally biased region" description="Pro residues" evidence="1">
    <location>
        <begin position="1"/>
        <end position="10"/>
    </location>
</feature>
<dbReference type="HOGENOM" id="CLU_009400_0_0_1"/>
<gene>
    <name evidence="2" type="ORF">PV09_01230</name>
</gene>
<evidence type="ECO:0000313" key="2">
    <source>
        <dbReference type="EMBL" id="KIW08311.1"/>
    </source>
</evidence>
<dbReference type="InParanoid" id="A0A0D1XZS5"/>
<feature type="region of interest" description="Disordered" evidence="1">
    <location>
        <begin position="211"/>
        <end position="253"/>
    </location>
</feature>
<feature type="region of interest" description="Disordered" evidence="1">
    <location>
        <begin position="1"/>
        <end position="93"/>
    </location>
</feature>
<keyword evidence="3" id="KW-1185">Reference proteome</keyword>
<dbReference type="GeneID" id="27309203"/>
<feature type="compositionally biased region" description="Basic and acidic residues" evidence="1">
    <location>
        <begin position="545"/>
        <end position="560"/>
    </location>
</feature>
<feature type="compositionally biased region" description="Polar residues" evidence="1">
    <location>
        <begin position="907"/>
        <end position="935"/>
    </location>
</feature>
<dbReference type="InterPro" id="IPR021582">
    <property type="entry name" value="Aim21"/>
</dbReference>
<feature type="compositionally biased region" description="Polar residues" evidence="1">
    <location>
        <begin position="354"/>
        <end position="369"/>
    </location>
</feature>
<proteinExistence type="predicted"/>
<feature type="region of interest" description="Disordered" evidence="1">
    <location>
        <begin position="905"/>
        <end position="970"/>
    </location>
</feature>
<feature type="compositionally biased region" description="Low complexity" evidence="1">
    <location>
        <begin position="174"/>
        <end position="185"/>
    </location>
</feature>
<dbReference type="EMBL" id="KN847531">
    <property type="protein sequence ID" value="KIW08311.1"/>
    <property type="molecule type" value="Genomic_DNA"/>
</dbReference>
<feature type="compositionally biased region" description="Gly residues" evidence="1">
    <location>
        <begin position="225"/>
        <end position="240"/>
    </location>
</feature>